<keyword evidence="4" id="KW-0378">Hydrolase</keyword>
<feature type="transmembrane region" description="Helical" evidence="2">
    <location>
        <begin position="12"/>
        <end position="31"/>
    </location>
</feature>
<evidence type="ECO:0000313" key="4">
    <source>
        <dbReference type="EMBL" id="UQS82088.1"/>
    </source>
</evidence>
<dbReference type="EMBL" id="CP093366">
    <property type="protein sequence ID" value="UQS82088.1"/>
    <property type="molecule type" value="Genomic_DNA"/>
</dbReference>
<keyword evidence="5" id="KW-1185">Reference proteome</keyword>
<gene>
    <name evidence="4" type="ORF">MOO45_07870</name>
</gene>
<protein>
    <submittedName>
        <fullName evidence="4">CPBP family intramembrane metalloprotease</fullName>
    </submittedName>
</protein>
<reference evidence="4" key="1">
    <citation type="journal article" date="2022" name="Int. J. Syst. Evol. Microbiol.">
        <title>Apilactobacillus apisilvae sp. nov., Nicolia spurrieriana gen. nov. sp. nov., Bombilactobacillus folatiphilus sp. nov. and Bombilactobacillus thymidiniphilus sp. nov., four new lactic acid bacterial isolates from stingless bees Tetragonula carbonaria and Austroplebeia australis.</title>
        <authorList>
            <person name="Oliphant S.A."/>
            <person name="Watson-Haigh N.S."/>
            <person name="Sumby K.M."/>
            <person name="Gardner J."/>
            <person name="Groom S."/>
            <person name="Jiranek V."/>
        </authorList>
    </citation>
    <scope>NUCLEOTIDE SEQUENCE</scope>
    <source>
        <strain evidence="4">SG4_D2</strain>
    </source>
</reference>
<evidence type="ECO:0000256" key="1">
    <source>
        <dbReference type="ARBA" id="ARBA00009067"/>
    </source>
</evidence>
<keyword evidence="2" id="KW-0812">Transmembrane</keyword>
<evidence type="ECO:0000259" key="3">
    <source>
        <dbReference type="Pfam" id="PF02517"/>
    </source>
</evidence>
<organism evidence="4 5">
    <name type="scientific">Bombilactobacillus folatiphilus</name>
    <dbReference type="NCBI Taxonomy" id="2923362"/>
    <lineage>
        <taxon>Bacteria</taxon>
        <taxon>Bacillati</taxon>
        <taxon>Bacillota</taxon>
        <taxon>Bacilli</taxon>
        <taxon>Lactobacillales</taxon>
        <taxon>Lactobacillaceae</taxon>
        <taxon>Bombilactobacillus</taxon>
    </lineage>
</organism>
<accession>A0ABY4P8U3</accession>
<feature type="transmembrane region" description="Helical" evidence="2">
    <location>
        <begin position="158"/>
        <end position="179"/>
    </location>
</feature>
<dbReference type="Proteomes" id="UP000831495">
    <property type="component" value="Chromosome"/>
</dbReference>
<dbReference type="PANTHER" id="PTHR36435">
    <property type="entry name" value="SLR1288 PROTEIN"/>
    <property type="match status" value="1"/>
</dbReference>
<dbReference type="InterPro" id="IPR052710">
    <property type="entry name" value="CAAX_protease"/>
</dbReference>
<keyword evidence="4" id="KW-0645">Protease</keyword>
<feature type="domain" description="CAAX prenyl protease 2/Lysostaphin resistance protein A-like" evidence="3">
    <location>
        <begin position="94"/>
        <end position="198"/>
    </location>
</feature>
<feature type="transmembrane region" description="Helical" evidence="2">
    <location>
        <begin position="78"/>
        <end position="105"/>
    </location>
</feature>
<keyword evidence="4" id="KW-0482">Metalloprotease</keyword>
<sequence length="242" mass="27686">MSHKKLANRLLLLLVMEVLFEFCMVNFSRYIHENNSVLFLFLDKSLFFCLLILLNNWLTKRKMPISLKLNKDQRKSILVVAGILIIMGLMNIKNFWNAIAIGLMAGITEEYLFRGVVLLTLFELFDHFKKQNGRILLPMIISSILFGSEHFLNLYSQSFSATIIQVLQTTAMGFVFASIFVRTNNLLFPMLCHFGLDYLVTIVWGMQNGNNASFGSAIVVSIFYLIVGYVILMPVLTNNNSF</sequence>
<dbReference type="Pfam" id="PF02517">
    <property type="entry name" value="Rce1-like"/>
    <property type="match status" value="1"/>
</dbReference>
<dbReference type="RefSeq" id="WP_249514358.1">
    <property type="nucleotide sequence ID" value="NZ_CP093366.1"/>
</dbReference>
<evidence type="ECO:0000313" key="5">
    <source>
        <dbReference type="Proteomes" id="UP000831495"/>
    </source>
</evidence>
<feature type="transmembrane region" description="Helical" evidence="2">
    <location>
        <begin position="37"/>
        <end position="58"/>
    </location>
</feature>
<name>A0ABY4P8U3_9LACO</name>
<proteinExistence type="inferred from homology"/>
<evidence type="ECO:0000256" key="2">
    <source>
        <dbReference type="SAM" id="Phobius"/>
    </source>
</evidence>
<comment type="similarity">
    <text evidence="1">Belongs to the UPF0177 family.</text>
</comment>
<feature type="transmembrane region" description="Helical" evidence="2">
    <location>
        <begin position="212"/>
        <end position="236"/>
    </location>
</feature>
<dbReference type="PANTHER" id="PTHR36435:SF1">
    <property type="entry name" value="CAAX AMINO TERMINAL PROTEASE FAMILY PROTEIN"/>
    <property type="match status" value="1"/>
</dbReference>
<feature type="transmembrane region" description="Helical" evidence="2">
    <location>
        <begin position="186"/>
        <end position="206"/>
    </location>
</feature>
<keyword evidence="2" id="KW-0472">Membrane</keyword>
<keyword evidence="2" id="KW-1133">Transmembrane helix</keyword>
<dbReference type="GO" id="GO:0008237">
    <property type="term" value="F:metallopeptidase activity"/>
    <property type="evidence" value="ECO:0007669"/>
    <property type="project" value="UniProtKB-KW"/>
</dbReference>
<dbReference type="InterPro" id="IPR003675">
    <property type="entry name" value="Rce1/LyrA-like_dom"/>
</dbReference>